<protein>
    <submittedName>
        <fullName evidence="1">Uncharacterized protein</fullName>
    </submittedName>
</protein>
<evidence type="ECO:0000313" key="1">
    <source>
        <dbReference type="EMBL" id="QHS77360.1"/>
    </source>
</evidence>
<dbReference type="EMBL" id="MN740545">
    <property type="protein sequence ID" value="QHS77360.1"/>
    <property type="molecule type" value="Genomic_DNA"/>
</dbReference>
<accession>A0A6C0ACX8</accession>
<dbReference type="AlphaFoldDB" id="A0A6C0ACX8"/>
<name>A0A6C0ACX8_9ZZZZ</name>
<organism evidence="1">
    <name type="scientific">viral metagenome</name>
    <dbReference type="NCBI Taxonomy" id="1070528"/>
    <lineage>
        <taxon>unclassified sequences</taxon>
        <taxon>metagenomes</taxon>
        <taxon>organismal metagenomes</taxon>
    </lineage>
</organism>
<reference evidence="1" key="1">
    <citation type="journal article" date="2020" name="Nature">
        <title>Giant virus diversity and host interactions through global metagenomics.</title>
        <authorList>
            <person name="Schulz F."/>
            <person name="Roux S."/>
            <person name="Paez-Espino D."/>
            <person name="Jungbluth S."/>
            <person name="Walsh D.A."/>
            <person name="Denef V.J."/>
            <person name="McMahon K.D."/>
            <person name="Konstantinidis K.T."/>
            <person name="Eloe-Fadrosh E.A."/>
            <person name="Kyrpides N.C."/>
            <person name="Woyke T."/>
        </authorList>
    </citation>
    <scope>NUCLEOTIDE SEQUENCE</scope>
    <source>
        <strain evidence="1">GVMAG-S-1004661-13</strain>
    </source>
</reference>
<sequence>MALNQECELCLGAIIVPENLELWYLYKLIPFANKICEKKLTKKQIEIVMLFKTSFNFRFFLKELIKQGIIINNLLIQELERFEKSRLATTEFVIKSFLAEKNHGQLMTDQLNCTRCKNIFCKYHSNFMCHYKCNFCSKFCSLCYYCNNENSNCSKNKICEVCDSINNFNMPFSDAVIVDTLPFNAINPYQFTTSFELTHHGIDKVKEFISSTCNKFFLKQNDHENSKKNSEETYENICIDNEGFYYNKNYNENDDECFHYNENEDDCFYYNENEDDDNDKEINDIERETIIKEISDALSVN</sequence>
<proteinExistence type="predicted"/>